<dbReference type="SUPFAM" id="SSF69572">
    <property type="entry name" value="Activating enzymes of the ubiquitin-like proteins"/>
    <property type="match status" value="1"/>
</dbReference>
<organism evidence="2 3">
    <name type="scientific">Blastopirellula marina</name>
    <dbReference type="NCBI Taxonomy" id="124"/>
    <lineage>
        <taxon>Bacteria</taxon>
        <taxon>Pseudomonadati</taxon>
        <taxon>Planctomycetota</taxon>
        <taxon>Planctomycetia</taxon>
        <taxon>Pirellulales</taxon>
        <taxon>Pirellulaceae</taxon>
        <taxon>Blastopirellula</taxon>
    </lineage>
</organism>
<dbReference type="InterPro" id="IPR035985">
    <property type="entry name" value="Ubiquitin-activating_enz"/>
</dbReference>
<dbReference type="OrthoDB" id="2746358at2"/>
<dbReference type="InterPro" id="IPR000594">
    <property type="entry name" value="ThiF_NAD_FAD-bd"/>
</dbReference>
<protein>
    <recommendedName>
        <fullName evidence="1">THIF-type NAD/FAD binding fold domain-containing protein</fullName>
    </recommendedName>
</protein>
<evidence type="ECO:0000313" key="2">
    <source>
        <dbReference type="EMBL" id="PQO28911.1"/>
    </source>
</evidence>
<dbReference type="InterPro" id="IPR045886">
    <property type="entry name" value="ThiF/MoeB/HesA"/>
</dbReference>
<dbReference type="SUPFAM" id="SSF102712">
    <property type="entry name" value="JAB1/MPN domain"/>
    <property type="match status" value="1"/>
</dbReference>
<dbReference type="Proteomes" id="UP000239388">
    <property type="component" value="Unassembled WGS sequence"/>
</dbReference>
<feature type="domain" description="THIF-type NAD/FAD binding fold" evidence="1">
    <location>
        <begin position="207"/>
        <end position="476"/>
    </location>
</feature>
<reference evidence="2 3" key="1">
    <citation type="submission" date="2018-02" db="EMBL/GenBank/DDBJ databases">
        <title>Comparative genomes isolates from brazilian mangrove.</title>
        <authorList>
            <person name="Araujo J.E."/>
            <person name="Taketani R.G."/>
            <person name="Silva M.C.P."/>
            <person name="Loureco M.V."/>
            <person name="Andreote F.D."/>
        </authorList>
    </citation>
    <scope>NUCLEOTIDE SEQUENCE [LARGE SCALE GENOMIC DNA]</scope>
    <source>
        <strain evidence="2 3">NAP PRIS-MGV</strain>
    </source>
</reference>
<evidence type="ECO:0000259" key="1">
    <source>
        <dbReference type="Pfam" id="PF00899"/>
    </source>
</evidence>
<dbReference type="AlphaFoldDB" id="A0A2S8F9U0"/>
<dbReference type="Gene3D" id="3.40.50.720">
    <property type="entry name" value="NAD(P)-binding Rossmann-like Domain"/>
    <property type="match status" value="1"/>
</dbReference>
<name>A0A2S8F9U0_9BACT</name>
<dbReference type="GO" id="GO:0008641">
    <property type="term" value="F:ubiquitin-like modifier activating enzyme activity"/>
    <property type="evidence" value="ECO:0007669"/>
    <property type="project" value="InterPro"/>
</dbReference>
<evidence type="ECO:0000313" key="3">
    <source>
        <dbReference type="Proteomes" id="UP000239388"/>
    </source>
</evidence>
<dbReference type="EMBL" id="PUIB01000024">
    <property type="protein sequence ID" value="PQO28911.1"/>
    <property type="molecule type" value="Genomic_DNA"/>
</dbReference>
<comment type="caution">
    <text evidence="2">The sequence shown here is derived from an EMBL/GenBank/DDBJ whole genome shotgun (WGS) entry which is preliminary data.</text>
</comment>
<sequence>MALSSSVTSIQFTNDGREAILRIREEDRIKLEKHLFQRYPDREWGTFFKFGFRRTSWGLSISFIEAILPLPGDLRRQSEITEFSSQYNLRAFRAGKEEQIAVGVIHSHPAGFMTRPSLLDDDMDAYFAYEIMHYTNGHPYCSLILQRSDQTGVTFSGRVFDRGQWLPIRTMFTIGEQIEKNTSELLSTSTLSPTHHEYESTTARLSSLLGETSVHRLKSACVGIIGNSGTGTPVGNTLARAGVGNFVVVDPQRISPSNHERTHTTFHEDLCGEAMPYKAALMKRMILAINPAAQVSAFVGNALQENVVDHLLRCDVVIGCTDTVHGRIVLSDLAKHHFLPSIDVAVDMDGREGKLTSQLVQMTRYAPNSPCIFCYGTFNASDMATELMTEKERAIRQAEARVAVERGLDPDAYWRNQRQIHTVGYLTGLAGAMAAGYAEGWLTGAFSMPYPAFQFDIGQPNFSIVQLRANSPNCTCNDHYGQGDLARSFRNVARPSHWRPRAMQV</sequence>
<proteinExistence type="predicted"/>
<dbReference type="PANTHER" id="PTHR43267">
    <property type="entry name" value="TRNA THREONYLCARBAMOYLADENOSINE DEHYDRATASE"/>
    <property type="match status" value="1"/>
</dbReference>
<dbReference type="GO" id="GO:0061503">
    <property type="term" value="F:tRNA threonylcarbamoyladenosine dehydratase"/>
    <property type="evidence" value="ECO:0007669"/>
    <property type="project" value="TreeGrafter"/>
</dbReference>
<dbReference type="Pfam" id="PF00899">
    <property type="entry name" value="ThiF"/>
    <property type="match status" value="1"/>
</dbReference>
<dbReference type="GO" id="GO:0061504">
    <property type="term" value="P:cyclic threonylcarbamoyladenosine biosynthetic process"/>
    <property type="evidence" value="ECO:0007669"/>
    <property type="project" value="TreeGrafter"/>
</dbReference>
<gene>
    <name evidence="2" type="ORF">C5Y98_24435</name>
</gene>
<accession>A0A2S8F9U0</accession>
<dbReference type="RefSeq" id="WP_105358261.1">
    <property type="nucleotide sequence ID" value="NZ_PUIB01000024.1"/>
</dbReference>
<dbReference type="PANTHER" id="PTHR43267:SF1">
    <property type="entry name" value="TRNA THREONYLCARBAMOYLADENOSINE DEHYDRATASE"/>
    <property type="match status" value="1"/>
</dbReference>